<proteinExistence type="predicted"/>
<evidence type="ECO:0000256" key="16">
    <source>
        <dbReference type="SAM" id="SignalP"/>
    </source>
</evidence>
<accession>A0A9R0JTN2</accession>
<reference evidence="20" key="2">
    <citation type="submission" date="2025-08" db="UniProtKB">
        <authorList>
            <consortium name="RefSeq"/>
        </authorList>
    </citation>
    <scope>IDENTIFICATION</scope>
    <source>
        <tissue evidence="20">Leaf</tissue>
    </source>
</reference>
<evidence type="ECO:0000256" key="6">
    <source>
        <dbReference type="ARBA" id="ARBA00022737"/>
    </source>
</evidence>
<dbReference type="PANTHER" id="PTHR27002">
    <property type="entry name" value="RECEPTOR-LIKE SERINE/THREONINE-PROTEIN KINASE SD1-8"/>
    <property type="match status" value="1"/>
</dbReference>
<dbReference type="Proteomes" id="UP000813463">
    <property type="component" value="Chromosome 6"/>
</dbReference>
<evidence type="ECO:0000256" key="13">
    <source>
        <dbReference type="ARBA" id="ARBA00023180"/>
    </source>
</evidence>
<feature type="domain" description="Protein kinase" evidence="17">
    <location>
        <begin position="564"/>
        <end position="847"/>
    </location>
</feature>
<evidence type="ECO:0000256" key="14">
    <source>
        <dbReference type="PROSITE-ProRule" id="PRU10141"/>
    </source>
</evidence>
<dbReference type="Gene3D" id="1.10.510.10">
    <property type="entry name" value="Transferase(Phosphotransferase) domain 1"/>
    <property type="match status" value="1"/>
</dbReference>
<dbReference type="KEGG" id="soe:110785910"/>
<evidence type="ECO:0000259" key="18">
    <source>
        <dbReference type="PROSITE" id="PS51473"/>
    </source>
</evidence>
<feature type="domain" description="Gnk2-homologous" evidence="18">
    <location>
        <begin position="132"/>
        <end position="240"/>
    </location>
</feature>
<dbReference type="GO" id="GO:0005524">
    <property type="term" value="F:ATP binding"/>
    <property type="evidence" value="ECO:0007669"/>
    <property type="project" value="UniProtKB-UniRule"/>
</dbReference>
<evidence type="ECO:0000256" key="3">
    <source>
        <dbReference type="ARBA" id="ARBA00022679"/>
    </source>
</evidence>
<evidence type="ECO:0000256" key="7">
    <source>
        <dbReference type="ARBA" id="ARBA00022741"/>
    </source>
</evidence>
<dbReference type="InterPro" id="IPR000719">
    <property type="entry name" value="Prot_kinase_dom"/>
</dbReference>
<keyword evidence="11 15" id="KW-0472">Membrane</keyword>
<dbReference type="InterPro" id="IPR038408">
    <property type="entry name" value="GNK2_sf"/>
</dbReference>
<evidence type="ECO:0000256" key="5">
    <source>
        <dbReference type="ARBA" id="ARBA00022729"/>
    </source>
</evidence>
<name>A0A9R0JTN2_SPIOL</name>
<evidence type="ECO:0000256" key="11">
    <source>
        <dbReference type="ARBA" id="ARBA00023136"/>
    </source>
</evidence>
<dbReference type="InterPro" id="IPR008271">
    <property type="entry name" value="Ser/Thr_kinase_AS"/>
</dbReference>
<feature type="domain" description="Gnk2-homologous" evidence="18">
    <location>
        <begin position="261"/>
        <end position="363"/>
    </location>
</feature>
<dbReference type="GO" id="GO:0006979">
    <property type="term" value="P:response to oxidative stress"/>
    <property type="evidence" value="ECO:0007669"/>
    <property type="project" value="UniProtKB-ARBA"/>
</dbReference>
<evidence type="ECO:0000256" key="10">
    <source>
        <dbReference type="ARBA" id="ARBA00022989"/>
    </source>
</evidence>
<evidence type="ECO:0000256" key="9">
    <source>
        <dbReference type="ARBA" id="ARBA00022840"/>
    </source>
</evidence>
<protein>
    <submittedName>
        <fullName evidence="20">Cysteine-rich receptor-like protein kinase 25 isoform X1</fullName>
    </submittedName>
</protein>
<dbReference type="InterPro" id="IPR017441">
    <property type="entry name" value="Protein_kinase_ATP_BS"/>
</dbReference>
<evidence type="ECO:0000256" key="12">
    <source>
        <dbReference type="ARBA" id="ARBA00023170"/>
    </source>
</evidence>
<dbReference type="PROSITE" id="PS00108">
    <property type="entry name" value="PROTEIN_KINASE_ST"/>
    <property type="match status" value="1"/>
</dbReference>
<keyword evidence="2" id="KW-0723">Serine/threonine-protein kinase</keyword>
<dbReference type="GO" id="GO:0004674">
    <property type="term" value="F:protein serine/threonine kinase activity"/>
    <property type="evidence" value="ECO:0007669"/>
    <property type="project" value="UniProtKB-KW"/>
</dbReference>
<sequence length="887" mass="99129">MGMNPYIITLFFGCQICSVYAAVVLEAKGCSNQGYYNEGSIYQHNLNRLLSSLSSQPSSRKFYNSSAGDIPNKVYGLYQCREDLSQDVCNECVQVATKKITQVCSLYGEAIVWYDECMVRYANRSIFSLCETSPAKTASYQDSVSNDYEKFALVVNETLKTVIDQAVRNTTRGHFASTYANWTLIDKMYCFALCTADIDESYCKNCLAIGFSNMSEYYSITTGVTLYYPSCQLGFDTELDKMPHVPVVPGQAQAPAQAVIFENYYCSSSQGNYTKGSSYQRNLNHLFSSLSSQTSSRKFYNTSIGNFPNKVYAIYQCREDLSLDICSVCIQGATIKITQVCPSYSEAIVWYDECMLRYANRSIFSSCETSPTREAYYENSVVSNFDKFVPLVDKTMSSIIGQAALTTPRGHFANTYANWTLIDRMFCFAMCTSDINEFDCKRCLTIGLDDLSRFYKTSTGVTVFYPSCQLGYDTELDRMTHVPLVLAPSPGQTQAQIPERQKGSSHTIIAVCVPIVIAVLLISSACLCIYCHKRKKPSTDLEEIIGVESLQYDFKTIRDGTDNFSPSNKLGQGGFGGVYKGKLQDGQEVAVKRLSIYSGQGTAEFKTEILLAAKLQHNNLVKLIGFCLHGEEKLLIYELLPNASLDKVLFGQNKDLSLDWETRYKILIGTARGLLYLHEDSRMKIIHRDLKPSNILLDENMNPKISDFGLARLVGRDQIQAETSKIAGTYGYMAPEYALTGRFSIKSDVYSFGIIALEVISGHMCSSISFPYHEESLPLRVSSYKKAWNLWKDNGPLDLVDPRIKGNFSDVQMVRCIHIGLLCIQEDANKRPTMATIVSVLNGHQVALPEPEPPLSGPSSNFHKNFGICSSSEFNSNIDNITEVQPR</sequence>
<feature type="domain" description="Gnk2-homologous" evidence="18">
    <location>
        <begin position="370"/>
        <end position="477"/>
    </location>
</feature>
<feature type="domain" description="Gnk2-homologous" evidence="18">
    <location>
        <begin position="24"/>
        <end position="126"/>
    </location>
</feature>
<gene>
    <name evidence="20" type="primary">LOC110785910</name>
</gene>
<evidence type="ECO:0000256" key="2">
    <source>
        <dbReference type="ARBA" id="ARBA00022527"/>
    </source>
</evidence>
<keyword evidence="9 14" id="KW-0067">ATP-binding</keyword>
<dbReference type="CDD" id="cd14066">
    <property type="entry name" value="STKc_IRAK"/>
    <property type="match status" value="1"/>
</dbReference>
<evidence type="ECO:0000256" key="1">
    <source>
        <dbReference type="ARBA" id="ARBA00004167"/>
    </source>
</evidence>
<dbReference type="InterPro" id="IPR002902">
    <property type="entry name" value="GNK2"/>
</dbReference>
<keyword evidence="8" id="KW-0418">Kinase</keyword>
<feature type="binding site" evidence="14">
    <location>
        <position position="592"/>
    </location>
    <ligand>
        <name>ATP</name>
        <dbReference type="ChEBI" id="CHEBI:30616"/>
    </ligand>
</feature>
<keyword evidence="3" id="KW-0808">Transferase</keyword>
<dbReference type="PANTHER" id="PTHR27002:SF980">
    <property type="entry name" value="CYSTEINE-RICH RECEPTOR-LIKE PROTEIN KINASE 10 ISOFORM X1"/>
    <property type="match status" value="1"/>
</dbReference>
<dbReference type="Gene3D" id="3.30.430.20">
    <property type="entry name" value="Gnk2 domain, C-X8-C-X2-C motif"/>
    <property type="match status" value="4"/>
</dbReference>
<keyword evidence="19" id="KW-1185">Reference proteome</keyword>
<reference evidence="19" key="1">
    <citation type="journal article" date="2021" name="Nat. Commun.">
        <title>Genomic analyses provide insights into spinach domestication and the genetic basis of agronomic traits.</title>
        <authorList>
            <person name="Cai X."/>
            <person name="Sun X."/>
            <person name="Xu C."/>
            <person name="Sun H."/>
            <person name="Wang X."/>
            <person name="Ge C."/>
            <person name="Zhang Z."/>
            <person name="Wang Q."/>
            <person name="Fei Z."/>
            <person name="Jiao C."/>
            <person name="Wang Q."/>
        </authorList>
    </citation>
    <scope>NUCLEOTIDE SEQUENCE [LARGE SCALE GENOMIC DNA]</scope>
    <source>
        <strain evidence="19">cv. Varoflay</strain>
    </source>
</reference>
<keyword evidence="4 15" id="KW-0812">Transmembrane</keyword>
<feature type="chain" id="PRO_5045902308" evidence="16">
    <location>
        <begin position="22"/>
        <end position="887"/>
    </location>
</feature>
<dbReference type="GO" id="GO:0005886">
    <property type="term" value="C:plasma membrane"/>
    <property type="evidence" value="ECO:0007669"/>
    <property type="project" value="TreeGrafter"/>
</dbReference>
<evidence type="ECO:0000259" key="17">
    <source>
        <dbReference type="PROSITE" id="PS50011"/>
    </source>
</evidence>
<keyword evidence="6" id="KW-0677">Repeat</keyword>
<feature type="signal peptide" evidence="16">
    <location>
        <begin position="1"/>
        <end position="21"/>
    </location>
</feature>
<keyword evidence="12" id="KW-0675">Receptor</keyword>
<dbReference type="Pfam" id="PF01657">
    <property type="entry name" value="Stress-antifung"/>
    <property type="match status" value="4"/>
</dbReference>
<dbReference type="GeneID" id="110785910"/>
<keyword evidence="10 15" id="KW-1133">Transmembrane helix</keyword>
<dbReference type="SUPFAM" id="SSF56112">
    <property type="entry name" value="Protein kinase-like (PK-like)"/>
    <property type="match status" value="1"/>
</dbReference>
<dbReference type="PROSITE" id="PS51473">
    <property type="entry name" value="GNK2"/>
    <property type="match status" value="4"/>
</dbReference>
<evidence type="ECO:0000256" key="15">
    <source>
        <dbReference type="SAM" id="Phobius"/>
    </source>
</evidence>
<evidence type="ECO:0000256" key="8">
    <source>
        <dbReference type="ARBA" id="ARBA00022777"/>
    </source>
</evidence>
<dbReference type="Gene3D" id="3.30.200.20">
    <property type="entry name" value="Phosphorylase Kinase, domain 1"/>
    <property type="match status" value="1"/>
</dbReference>
<keyword evidence="5 16" id="KW-0732">Signal</keyword>
<organism evidence="19 20">
    <name type="scientific">Spinacia oleracea</name>
    <name type="common">Spinach</name>
    <dbReference type="NCBI Taxonomy" id="3562"/>
    <lineage>
        <taxon>Eukaryota</taxon>
        <taxon>Viridiplantae</taxon>
        <taxon>Streptophyta</taxon>
        <taxon>Embryophyta</taxon>
        <taxon>Tracheophyta</taxon>
        <taxon>Spermatophyta</taxon>
        <taxon>Magnoliopsida</taxon>
        <taxon>eudicotyledons</taxon>
        <taxon>Gunneridae</taxon>
        <taxon>Pentapetalae</taxon>
        <taxon>Caryophyllales</taxon>
        <taxon>Chenopodiaceae</taxon>
        <taxon>Chenopodioideae</taxon>
        <taxon>Anserineae</taxon>
        <taxon>Spinacia</taxon>
    </lineage>
</organism>
<dbReference type="SMART" id="SM00220">
    <property type="entry name" value="S_TKc"/>
    <property type="match status" value="1"/>
</dbReference>
<dbReference type="RefSeq" id="XP_021846120.2">
    <property type="nucleotide sequence ID" value="XM_021990428.2"/>
</dbReference>
<dbReference type="Pfam" id="PF07714">
    <property type="entry name" value="PK_Tyr_Ser-Thr"/>
    <property type="match status" value="1"/>
</dbReference>
<dbReference type="PROSITE" id="PS50011">
    <property type="entry name" value="PROTEIN_KINASE_DOM"/>
    <property type="match status" value="1"/>
</dbReference>
<keyword evidence="7 14" id="KW-0547">Nucleotide-binding</keyword>
<keyword evidence="13" id="KW-0325">Glycoprotein</keyword>
<dbReference type="CDD" id="cd23509">
    <property type="entry name" value="Gnk2-like"/>
    <property type="match status" value="4"/>
</dbReference>
<evidence type="ECO:0000313" key="19">
    <source>
        <dbReference type="Proteomes" id="UP000813463"/>
    </source>
</evidence>
<evidence type="ECO:0000256" key="4">
    <source>
        <dbReference type="ARBA" id="ARBA00022692"/>
    </source>
</evidence>
<dbReference type="InterPro" id="IPR011009">
    <property type="entry name" value="Kinase-like_dom_sf"/>
</dbReference>
<dbReference type="PROSITE" id="PS00107">
    <property type="entry name" value="PROTEIN_KINASE_ATP"/>
    <property type="match status" value="1"/>
</dbReference>
<dbReference type="AlphaFoldDB" id="A0A9R0JTN2"/>
<evidence type="ECO:0000313" key="20">
    <source>
        <dbReference type="RefSeq" id="XP_021846120.2"/>
    </source>
</evidence>
<feature type="transmembrane region" description="Helical" evidence="15">
    <location>
        <begin position="508"/>
        <end position="531"/>
    </location>
</feature>
<comment type="subcellular location">
    <subcellularLocation>
        <location evidence="1">Membrane</location>
        <topology evidence="1">Single-pass membrane protein</topology>
    </subcellularLocation>
</comment>
<dbReference type="InterPro" id="IPR001245">
    <property type="entry name" value="Ser-Thr/Tyr_kinase_cat_dom"/>
</dbReference>